<feature type="domain" description="UvrD-like helicase ATP-binding" evidence="6">
    <location>
        <begin position="206"/>
        <end position="574"/>
    </location>
</feature>
<sequence length="1612" mass="184911">MDPSPAGTRWAVMMASRADKQLRKLQQDKKVLDIVWTKIEELHSGQFTHDNHSPIKDTTDTIPIYRARLSADLRIIYQIDLAPEPSLKYDHQVIKILYIDSRAQIDYGSWARVSKSLYQRAHGDGYRDRCNFRFPKSRSNDFVYLPAKYSHDDNMFTHEPVYLLDNYDEKSKDQNKSGATAGFERYFPVNKALYNSILANVEINLPIVLDPLERAIVHNDKASIVIGRSGTGKTTALVYKLRAIHLQSQGTPIRQMVVTRSRVLAKHIQATFQSLIESTSIANKNAEQLAVMAKQYQQQSDPALIEFDNELDLREDLPACFSQLDDSHFPLFISFDKLCLLLEGDLLAYERSQKQYKVSIRHDNVIDYRKFQFEYWPKFNRMLKHGLEPAFVYSEIMGVIKGSSEAIESPDGFLSRDQYFGRVARKSLNQLGEKLREQIYSIFEHYRKLRSERYERDPADRTRSLLKYVDNEIEPGQNQSAEKWSPKGLVDFLYVDEVQDNLMSDVHLLRSLCADIRNTYWGGDTAQTIVAGSAFRIRDLGIYLFNEGLPSDTHQLASSPVFTRFDLVGNFRSHTGIVNCAVSVIKVLFKLFPSSLDHMEDETARWKGPPPVAFKDASPDVSAFEQFLLRSRRSRLQRIVWGPTSHHSDCKGLEFDDVLIYNFFSSCETPDAWDFVHGVPLRQHRNDRNSVPPPFLCGELKLLYVAITRARKRCWIWDHGHVHDAMQHFWLAQGLITVASISEMTDWGSAVSTPREWIEKGQEYFANRMYRLATSCFKRGDHTLKAKIATAYHQMSRAKGHMLRKDSRESRWDLRQAAKAMDECAKEEKASGQIQSARHLRFHAATCLELAHETREAALMFVKAGYHERAIRSLLGEGLLEDGVRILLVHGKKLDNAIEQELLNYCRSHYFNKFAYELLPPLFKFSLDDELSYARENNFRLQLKHLLEENERFDELAAVYFDERMLEKALEYFLRSFVTYHRTASLVEGAKVVLGYSEIVFGLESRRSTASLNRLRTMINALKPHVPLLQPKHRKEFFLFSKLISEHRLVDFTWANKWDQSDSDEKLRKIMLLHLSLNNFDQSTGRSFAIGSQPHLAAFRAYNTLIAPIIEVSEPSRLPEAQRLLGFKPAQPELYINTQFIVSEESVIYESSRRHRVPIQYTAYGDTLFPARWVDRLIKDGLREPLGRQLRRIFEQLNLSGRISVPSQSTPHRFRPLEATSESRREYRDRLETVSLAMSSISPICHVSLEGPQNKSPSVLRLWVQRLFNILHLTSGALVGEVDFSDCQISSPQSAVRDLRTCIEQYLVQVYSDSVSNTEISPLVIGYSLAAQIEAQNLTTESSKSTNSTTRNVASLKQLQDPVIYQPSMRDQISSFFDWSDAKGLTEVTRRISFILEAPHDRLDATNLIHLIEWVTRDIIYHRHCNSASYDNLSGLILPFSWATQLAKQYGSWPVARDTSSLPDFLDSLVLLSDELKYDKCHNWMVGEKPLHSGLNAQTVHILNLRLCWCIALLLVNERHPVGFADTVMSSLIHLAGNKYGKNIGAPGQRFSLVFDRQTCLQALCETLRHEPIVVLSNGKAVKSEWCNDPRLVVASYSGSQPILEALKQVSF</sequence>
<name>A0A8H3HFV3_9AGAM</name>
<dbReference type="InterPro" id="IPR014016">
    <property type="entry name" value="UvrD-like_ATP-bd"/>
</dbReference>
<dbReference type="PANTHER" id="PTHR21529">
    <property type="entry name" value="MAMMARY TURMOR VIRUS RECEPTOR HOMOLOG 1, 2 MTVR1, 2"/>
    <property type="match status" value="1"/>
</dbReference>
<dbReference type="Gene3D" id="3.30.2310.20">
    <property type="entry name" value="RelE-like"/>
    <property type="match status" value="1"/>
</dbReference>
<evidence type="ECO:0000256" key="5">
    <source>
        <dbReference type="PROSITE-ProRule" id="PRU00560"/>
    </source>
</evidence>
<organism evidence="7 8">
    <name type="scientific">Rhizoctonia solani</name>
    <dbReference type="NCBI Taxonomy" id="456999"/>
    <lineage>
        <taxon>Eukaryota</taxon>
        <taxon>Fungi</taxon>
        <taxon>Dikarya</taxon>
        <taxon>Basidiomycota</taxon>
        <taxon>Agaricomycotina</taxon>
        <taxon>Agaricomycetes</taxon>
        <taxon>Cantharellales</taxon>
        <taxon>Ceratobasidiaceae</taxon>
        <taxon>Rhizoctonia</taxon>
    </lineage>
</organism>
<dbReference type="Proteomes" id="UP000663843">
    <property type="component" value="Unassembled WGS sequence"/>
</dbReference>
<dbReference type="GO" id="GO:0005524">
    <property type="term" value="F:ATP binding"/>
    <property type="evidence" value="ECO:0007669"/>
    <property type="project" value="UniProtKB-UniRule"/>
</dbReference>
<evidence type="ECO:0000256" key="2">
    <source>
        <dbReference type="ARBA" id="ARBA00022801"/>
    </source>
</evidence>
<evidence type="ECO:0000256" key="4">
    <source>
        <dbReference type="ARBA" id="ARBA00022840"/>
    </source>
</evidence>
<dbReference type="InterPro" id="IPR027417">
    <property type="entry name" value="P-loop_NTPase"/>
</dbReference>
<dbReference type="GO" id="GO:0004386">
    <property type="term" value="F:helicase activity"/>
    <property type="evidence" value="ECO:0007669"/>
    <property type="project" value="UniProtKB-UniRule"/>
</dbReference>
<dbReference type="EMBL" id="CAJMWT010005735">
    <property type="protein sequence ID" value="CAE6509019.1"/>
    <property type="molecule type" value="Genomic_DNA"/>
</dbReference>
<dbReference type="InterPro" id="IPR035093">
    <property type="entry name" value="RelE/ParE_toxin_dom_sf"/>
</dbReference>
<dbReference type="InterPro" id="IPR039904">
    <property type="entry name" value="TRANK1"/>
</dbReference>
<dbReference type="Gene3D" id="3.40.50.300">
    <property type="entry name" value="P-loop containing nucleotide triphosphate hydrolases"/>
    <property type="match status" value="2"/>
</dbReference>
<feature type="binding site" evidence="5">
    <location>
        <begin position="227"/>
        <end position="234"/>
    </location>
    <ligand>
        <name>ATP</name>
        <dbReference type="ChEBI" id="CHEBI:30616"/>
    </ligand>
</feature>
<dbReference type="PANTHER" id="PTHR21529:SF4">
    <property type="entry name" value="TPR AND ANKYRIN REPEAT-CONTAINING PROTEIN 1"/>
    <property type="match status" value="1"/>
</dbReference>
<keyword evidence="4 5" id="KW-0067">ATP-binding</keyword>
<evidence type="ECO:0000313" key="8">
    <source>
        <dbReference type="Proteomes" id="UP000663843"/>
    </source>
</evidence>
<evidence type="ECO:0000259" key="6">
    <source>
        <dbReference type="PROSITE" id="PS51198"/>
    </source>
</evidence>
<keyword evidence="3 5" id="KW-0347">Helicase</keyword>
<dbReference type="GO" id="GO:0016787">
    <property type="term" value="F:hydrolase activity"/>
    <property type="evidence" value="ECO:0007669"/>
    <property type="project" value="UniProtKB-UniRule"/>
</dbReference>
<comment type="caution">
    <text evidence="7">The sequence shown here is derived from an EMBL/GenBank/DDBJ whole genome shotgun (WGS) entry which is preliminary data.</text>
</comment>
<dbReference type="Pfam" id="PF00580">
    <property type="entry name" value="UvrD-helicase"/>
    <property type="match status" value="1"/>
</dbReference>
<keyword evidence="1 5" id="KW-0547">Nucleotide-binding</keyword>
<dbReference type="PROSITE" id="PS51198">
    <property type="entry name" value="UVRD_HELICASE_ATP_BIND"/>
    <property type="match status" value="1"/>
</dbReference>
<proteinExistence type="predicted"/>
<gene>
    <name evidence="7" type="ORF">RDB_LOCUS149819</name>
</gene>
<evidence type="ECO:0000313" key="7">
    <source>
        <dbReference type="EMBL" id="CAE6509019.1"/>
    </source>
</evidence>
<accession>A0A8H3HFV3</accession>
<keyword evidence="2 5" id="KW-0378">Hydrolase</keyword>
<dbReference type="SUPFAM" id="SSF52540">
    <property type="entry name" value="P-loop containing nucleoside triphosphate hydrolases"/>
    <property type="match status" value="1"/>
</dbReference>
<reference evidence="7" key="1">
    <citation type="submission" date="2021-01" db="EMBL/GenBank/DDBJ databases">
        <authorList>
            <person name="Kaushik A."/>
        </authorList>
    </citation>
    <scope>NUCLEOTIDE SEQUENCE</scope>
    <source>
        <strain evidence="7">AG2-2IIIB</strain>
    </source>
</reference>
<protein>
    <recommendedName>
        <fullName evidence="6">UvrD-like helicase ATP-binding domain-containing protein</fullName>
    </recommendedName>
</protein>
<evidence type="ECO:0000256" key="1">
    <source>
        <dbReference type="ARBA" id="ARBA00022741"/>
    </source>
</evidence>
<evidence type="ECO:0000256" key="3">
    <source>
        <dbReference type="ARBA" id="ARBA00022806"/>
    </source>
</evidence>
<dbReference type="SUPFAM" id="SSF143011">
    <property type="entry name" value="RelE-like"/>
    <property type="match status" value="1"/>
</dbReference>